<evidence type="ECO:0008006" key="5">
    <source>
        <dbReference type="Google" id="ProtNLM"/>
    </source>
</evidence>
<gene>
    <name evidence="3" type="ORF">H0H81_012469</name>
</gene>
<dbReference type="GO" id="GO:0005737">
    <property type="term" value="C:cytoplasm"/>
    <property type="evidence" value="ECO:0007669"/>
    <property type="project" value="TreeGrafter"/>
</dbReference>
<feature type="region of interest" description="Disordered" evidence="2">
    <location>
        <begin position="300"/>
        <end position="397"/>
    </location>
</feature>
<dbReference type="InterPro" id="IPR001680">
    <property type="entry name" value="WD40_rpt"/>
</dbReference>
<reference evidence="3" key="2">
    <citation type="submission" date="2021-10" db="EMBL/GenBank/DDBJ databases">
        <title>Phylogenomics reveals ancestral predisposition of the termite-cultivated fungus Termitomyces towards a domesticated lifestyle.</title>
        <authorList>
            <person name="Auxier B."/>
            <person name="Grum-Grzhimaylo A."/>
            <person name="Cardenas M.E."/>
            <person name="Lodge J.D."/>
            <person name="Laessoe T."/>
            <person name="Pedersen O."/>
            <person name="Smith M.E."/>
            <person name="Kuyper T.W."/>
            <person name="Franco-Molano E.A."/>
            <person name="Baroni T.J."/>
            <person name="Aanen D.K."/>
        </authorList>
    </citation>
    <scope>NUCLEOTIDE SEQUENCE</scope>
    <source>
        <strain evidence="3">D49</strain>
    </source>
</reference>
<dbReference type="GO" id="GO:0007020">
    <property type="term" value="P:microtubule nucleation"/>
    <property type="evidence" value="ECO:0007669"/>
    <property type="project" value="TreeGrafter"/>
</dbReference>
<evidence type="ECO:0000313" key="3">
    <source>
        <dbReference type="EMBL" id="KAG5653528.1"/>
    </source>
</evidence>
<reference evidence="3" key="1">
    <citation type="submission" date="2021-02" db="EMBL/GenBank/DDBJ databases">
        <authorList>
            <person name="Nieuwenhuis M."/>
            <person name="Van De Peppel L.J.J."/>
        </authorList>
    </citation>
    <scope>NUCLEOTIDE SEQUENCE</scope>
    <source>
        <strain evidence="3">D49</strain>
    </source>
</reference>
<organism evidence="3 4">
    <name type="scientific">Sphagnurus paluster</name>
    <dbReference type="NCBI Taxonomy" id="117069"/>
    <lineage>
        <taxon>Eukaryota</taxon>
        <taxon>Fungi</taxon>
        <taxon>Dikarya</taxon>
        <taxon>Basidiomycota</taxon>
        <taxon>Agaricomycotina</taxon>
        <taxon>Agaricomycetes</taxon>
        <taxon>Agaricomycetidae</taxon>
        <taxon>Agaricales</taxon>
        <taxon>Tricholomatineae</taxon>
        <taxon>Lyophyllaceae</taxon>
        <taxon>Sphagnurus</taxon>
    </lineage>
</organism>
<keyword evidence="4" id="KW-1185">Reference proteome</keyword>
<dbReference type="SUPFAM" id="SSF50978">
    <property type="entry name" value="WD40 repeat-like"/>
    <property type="match status" value="1"/>
</dbReference>
<proteinExistence type="predicted"/>
<feature type="coiled-coil region" evidence="1">
    <location>
        <begin position="708"/>
        <end position="742"/>
    </location>
</feature>
<dbReference type="PANTHER" id="PTHR44414">
    <property type="entry name" value="PROTEIN NEDD1"/>
    <property type="match status" value="1"/>
</dbReference>
<feature type="compositionally biased region" description="Low complexity" evidence="2">
    <location>
        <begin position="418"/>
        <end position="429"/>
    </location>
</feature>
<feature type="compositionally biased region" description="Polar residues" evidence="2">
    <location>
        <begin position="361"/>
        <end position="383"/>
    </location>
</feature>
<protein>
    <recommendedName>
        <fullName evidence="5">WD40 repeat-like protein</fullName>
    </recommendedName>
</protein>
<name>A0A9P7GNU9_9AGAR</name>
<dbReference type="GO" id="GO:0005814">
    <property type="term" value="C:centriole"/>
    <property type="evidence" value="ECO:0007669"/>
    <property type="project" value="TreeGrafter"/>
</dbReference>
<dbReference type="GO" id="GO:0000922">
    <property type="term" value="C:spindle pole"/>
    <property type="evidence" value="ECO:0007669"/>
    <property type="project" value="TreeGrafter"/>
</dbReference>
<feature type="region of interest" description="Disordered" evidence="2">
    <location>
        <begin position="596"/>
        <end position="667"/>
    </location>
</feature>
<dbReference type="Proteomes" id="UP000717328">
    <property type="component" value="Unassembled WGS sequence"/>
</dbReference>
<dbReference type="GO" id="GO:0000278">
    <property type="term" value="P:mitotic cell cycle"/>
    <property type="evidence" value="ECO:0007669"/>
    <property type="project" value="TreeGrafter"/>
</dbReference>
<dbReference type="OrthoDB" id="1602884at2759"/>
<dbReference type="InterPro" id="IPR036322">
    <property type="entry name" value="WD40_repeat_dom_sf"/>
</dbReference>
<dbReference type="GO" id="GO:0036064">
    <property type="term" value="C:ciliary basal body"/>
    <property type="evidence" value="ECO:0007669"/>
    <property type="project" value="TreeGrafter"/>
</dbReference>
<dbReference type="SMART" id="SM00320">
    <property type="entry name" value="WD40"/>
    <property type="match status" value="3"/>
</dbReference>
<feature type="region of interest" description="Disordered" evidence="2">
    <location>
        <begin position="418"/>
        <end position="568"/>
    </location>
</feature>
<feature type="compositionally biased region" description="Basic residues" evidence="2">
    <location>
        <begin position="522"/>
        <end position="534"/>
    </location>
</feature>
<dbReference type="InterPro" id="IPR052818">
    <property type="entry name" value="NEDD1_Spindle_Assembly"/>
</dbReference>
<comment type="caution">
    <text evidence="3">The sequence shown here is derived from an EMBL/GenBank/DDBJ whole genome shotgun (WGS) entry which is preliminary data.</text>
</comment>
<dbReference type="PANTHER" id="PTHR44414:SF1">
    <property type="entry name" value="PROTEIN NEDD1"/>
    <property type="match status" value="1"/>
</dbReference>
<evidence type="ECO:0000256" key="2">
    <source>
        <dbReference type="SAM" id="MobiDB-lite"/>
    </source>
</evidence>
<feature type="compositionally biased region" description="Acidic residues" evidence="2">
    <location>
        <begin position="613"/>
        <end position="626"/>
    </location>
</feature>
<feature type="compositionally biased region" description="Low complexity" evidence="2">
    <location>
        <begin position="648"/>
        <end position="657"/>
    </location>
</feature>
<keyword evidence="1" id="KW-0175">Coiled coil</keyword>
<evidence type="ECO:0000313" key="4">
    <source>
        <dbReference type="Proteomes" id="UP000717328"/>
    </source>
</evidence>
<feature type="compositionally biased region" description="Polar residues" evidence="2">
    <location>
        <begin position="483"/>
        <end position="512"/>
    </location>
</feature>
<accession>A0A9P7GNU9</accession>
<evidence type="ECO:0000256" key="1">
    <source>
        <dbReference type="SAM" id="Coils"/>
    </source>
</evidence>
<dbReference type="EMBL" id="JABCKI010000047">
    <property type="protein sequence ID" value="KAG5653528.1"/>
    <property type="molecule type" value="Genomic_DNA"/>
</dbReference>
<feature type="compositionally biased region" description="Basic and acidic residues" evidence="2">
    <location>
        <begin position="627"/>
        <end position="637"/>
    </location>
</feature>
<dbReference type="GO" id="GO:0043015">
    <property type="term" value="F:gamma-tubulin binding"/>
    <property type="evidence" value="ECO:0007669"/>
    <property type="project" value="TreeGrafter"/>
</dbReference>
<dbReference type="Gene3D" id="2.130.10.10">
    <property type="entry name" value="YVTN repeat-like/Quinoprotein amine dehydrogenase"/>
    <property type="match status" value="2"/>
</dbReference>
<feature type="compositionally biased region" description="Polar residues" evidence="2">
    <location>
        <begin position="311"/>
        <end position="322"/>
    </location>
</feature>
<dbReference type="AlphaFoldDB" id="A0A9P7GNU9"/>
<dbReference type="InterPro" id="IPR015943">
    <property type="entry name" value="WD40/YVTN_repeat-like_dom_sf"/>
</dbReference>
<sequence>MLAISATGTLTLVDPATLKRSPSSISPCLSLPQTATCSGWSHDNTSLFLASAQAIHKYEPSTNSLTDLYTPKEAPISHLISKDKATVIYSAGAKVHLLESGSSAKITQTFESHKSLITSLSLSNDLTLLASTSSNAVHVHNLTLGSHVVLKGLALTGQTITSSTFHPHARTRLLIGFGKQLVIYDTTKPSGPLKTIALNEASSGDIVAVACSPFSKTLVAVATSGGNVALLDLEKEKGLCRTLNLRAPLTTVVFSTEGGSLYMGTEHGKLFIIDLRALDKPAKTVVISETSCRIETMSIQRKMKASETAKPATTATLSSKPGTQARPVSKPVTKSAASPVRTRAARVGSTAASPAHRHPSATCQESLPTTKATPRKLSPSTKKVFSPVRDPLGNSAGDISVQLDTLGVTKATPVRKASISSTRSRLSLSPKVPPSISARSAISVSEEGVPTRRTRTVPTATRTRETSTESLSATDKTKLTVPATDTLQPRPRTGSSASRTGSIATSASTLSTGPALPASSASHRRVSSISRHTRTSSPPPLDRRSRTPSPELPSVNLDPMTPVPAAKRAGTRMGVLGLGTPEVDRWIRAGKAEDISKGKDKGKGKTVGFKGDSEDDDGEESDSESEAMEREREREHSLSMQVSPVRPPAAASWAPSPLRQSPAGAGAGTAHDLLRTIVKDVMYDFQQETRAEMTGLHLDLVRMGRGWKRELRELMEEYSGGMNELREENRRLREENERLRRGF</sequence>